<name>A0A1H4KAV7_9MICO</name>
<evidence type="ECO:0000313" key="3">
    <source>
        <dbReference type="Proteomes" id="UP000199183"/>
    </source>
</evidence>
<dbReference type="Proteomes" id="UP000199183">
    <property type="component" value="Unassembled WGS sequence"/>
</dbReference>
<proteinExistence type="predicted"/>
<dbReference type="AlphaFoldDB" id="A0A1H4KAV7"/>
<feature type="transmembrane region" description="Helical" evidence="1">
    <location>
        <begin position="6"/>
        <end position="28"/>
    </location>
</feature>
<protein>
    <submittedName>
        <fullName evidence="2">Uncharacterized protein</fullName>
    </submittedName>
</protein>
<organism evidence="2 3">
    <name type="scientific">Paramicrobacterium humi</name>
    <dbReference type="NCBI Taxonomy" id="640635"/>
    <lineage>
        <taxon>Bacteria</taxon>
        <taxon>Bacillati</taxon>
        <taxon>Actinomycetota</taxon>
        <taxon>Actinomycetes</taxon>
        <taxon>Micrococcales</taxon>
        <taxon>Microbacteriaceae</taxon>
        <taxon>Paramicrobacterium</taxon>
    </lineage>
</organism>
<evidence type="ECO:0000256" key="1">
    <source>
        <dbReference type="SAM" id="Phobius"/>
    </source>
</evidence>
<keyword evidence="1" id="KW-0812">Transmembrane</keyword>
<gene>
    <name evidence="2" type="ORF">SAMN04489806_1097</name>
</gene>
<reference evidence="2 3" key="1">
    <citation type="submission" date="2016-10" db="EMBL/GenBank/DDBJ databases">
        <authorList>
            <person name="de Groot N.N."/>
        </authorList>
    </citation>
    <scope>NUCLEOTIDE SEQUENCE [LARGE SCALE GENOMIC DNA]</scope>
    <source>
        <strain evidence="2 3">DSM 21799</strain>
    </source>
</reference>
<keyword evidence="1" id="KW-0472">Membrane</keyword>
<sequence length="120" mass="12430">MTTANWWSVGISLVSIVVAGVALALNLFSTAGTYTGSITAAGALCERWTEFVLNEQERAAAAGADPSEVDQKLTMLGQYGAGSPLREDSAATALSSPTEETIDLAAICAAPEAIRRIGLR</sequence>
<evidence type="ECO:0000313" key="2">
    <source>
        <dbReference type="EMBL" id="SEB55680.1"/>
    </source>
</evidence>
<keyword evidence="1" id="KW-1133">Transmembrane helix</keyword>
<accession>A0A1H4KAV7</accession>
<dbReference type="EMBL" id="FNRY01000001">
    <property type="protein sequence ID" value="SEB55680.1"/>
    <property type="molecule type" value="Genomic_DNA"/>
</dbReference>
<keyword evidence="3" id="KW-1185">Reference proteome</keyword>